<feature type="domain" description="YMGG-like Gly-zipper" evidence="3">
    <location>
        <begin position="241"/>
        <end position="279"/>
    </location>
</feature>
<dbReference type="AlphaFoldDB" id="A0AA37QC79"/>
<reference evidence="4" key="1">
    <citation type="submission" date="2022-08" db="EMBL/GenBank/DDBJ databases">
        <title>Draft genome sequencing of Roseisolibacter agri AW1220.</title>
        <authorList>
            <person name="Tobiishi Y."/>
            <person name="Tonouchi A."/>
        </authorList>
    </citation>
    <scope>NUCLEOTIDE SEQUENCE</scope>
    <source>
        <strain evidence="4">AW1220</strain>
    </source>
</reference>
<evidence type="ECO:0000256" key="1">
    <source>
        <dbReference type="SAM" id="MobiDB-lite"/>
    </source>
</evidence>
<feature type="chain" id="PRO_5041265893" description="YMGG-like Gly-zipper domain-containing protein" evidence="2">
    <location>
        <begin position="23"/>
        <end position="307"/>
    </location>
</feature>
<accession>A0AA37QC79</accession>
<dbReference type="RefSeq" id="WP_284350670.1">
    <property type="nucleotide sequence ID" value="NZ_BRXS01000004.1"/>
</dbReference>
<name>A0AA37QC79_9BACT</name>
<dbReference type="Proteomes" id="UP001161325">
    <property type="component" value="Unassembled WGS sequence"/>
</dbReference>
<dbReference type="InterPro" id="IPR027367">
    <property type="entry name" value="Gly-zipper_YMGG"/>
</dbReference>
<feature type="signal peptide" evidence="2">
    <location>
        <begin position="1"/>
        <end position="22"/>
    </location>
</feature>
<comment type="caution">
    <text evidence="4">The sequence shown here is derived from an EMBL/GenBank/DDBJ whole genome shotgun (WGS) entry which is preliminary data.</text>
</comment>
<dbReference type="Pfam" id="PF13441">
    <property type="entry name" value="Gly-zipper_YMGG"/>
    <property type="match status" value="1"/>
</dbReference>
<feature type="region of interest" description="Disordered" evidence="1">
    <location>
        <begin position="45"/>
        <end position="143"/>
    </location>
</feature>
<evidence type="ECO:0000259" key="3">
    <source>
        <dbReference type="Pfam" id="PF13441"/>
    </source>
</evidence>
<keyword evidence="5" id="KW-1185">Reference proteome</keyword>
<sequence length="307" mass="30760">MPQYIRRRLPLVLALSAAASMAACGGSEKTDAALQDSALNRDLALANADSAAQPQLTDVPATTPEPAPVTPAPAPVTPAPTPRPTTSRPAPRPTAPRPSTPAPAPAPTTPTRTASGNTVTPATGGAGTAERTGTGSLPAGTQLSLTSNSRVCTNTHKVGDRFTATVSDAVTGANGARVPAGATATVEVTKLDRSENVRDKIEMGFRVVALTFGGRTYAVDAATESADVSRVRNQPASKDRQKVIGGAVIGAIAGQVIGKDTKGTIIGAATGAAAGAATAAATANYEGCLNDGARIAVRLTDAVQVRL</sequence>
<evidence type="ECO:0000313" key="5">
    <source>
        <dbReference type="Proteomes" id="UP001161325"/>
    </source>
</evidence>
<feature type="compositionally biased region" description="Pro residues" evidence="1">
    <location>
        <begin position="63"/>
        <end position="83"/>
    </location>
</feature>
<evidence type="ECO:0000313" key="4">
    <source>
        <dbReference type="EMBL" id="GLC26211.1"/>
    </source>
</evidence>
<organism evidence="4 5">
    <name type="scientific">Roseisolibacter agri</name>
    <dbReference type="NCBI Taxonomy" id="2014610"/>
    <lineage>
        <taxon>Bacteria</taxon>
        <taxon>Pseudomonadati</taxon>
        <taxon>Gemmatimonadota</taxon>
        <taxon>Gemmatimonadia</taxon>
        <taxon>Gemmatimonadales</taxon>
        <taxon>Gemmatimonadaceae</taxon>
        <taxon>Roseisolibacter</taxon>
    </lineage>
</organism>
<gene>
    <name evidence="4" type="ORF">rosag_27240</name>
</gene>
<feature type="compositionally biased region" description="Pro residues" evidence="1">
    <location>
        <begin position="90"/>
        <end position="108"/>
    </location>
</feature>
<dbReference type="PROSITE" id="PS51257">
    <property type="entry name" value="PROKAR_LIPOPROTEIN"/>
    <property type="match status" value="1"/>
</dbReference>
<protein>
    <recommendedName>
        <fullName evidence="3">YMGG-like Gly-zipper domain-containing protein</fullName>
    </recommendedName>
</protein>
<keyword evidence="2" id="KW-0732">Signal</keyword>
<evidence type="ECO:0000256" key="2">
    <source>
        <dbReference type="SAM" id="SignalP"/>
    </source>
</evidence>
<feature type="compositionally biased region" description="Low complexity" evidence="1">
    <location>
        <begin position="109"/>
        <end position="135"/>
    </location>
</feature>
<dbReference type="EMBL" id="BRXS01000004">
    <property type="protein sequence ID" value="GLC26211.1"/>
    <property type="molecule type" value="Genomic_DNA"/>
</dbReference>
<proteinExistence type="predicted"/>